<evidence type="ECO:0000313" key="1">
    <source>
        <dbReference type="EMBL" id="NDL67864.1"/>
    </source>
</evidence>
<comment type="caution">
    <text evidence="1">The sequence shown here is derived from an EMBL/GenBank/DDBJ whole genome shotgun (WGS) entry which is preliminary data.</text>
</comment>
<keyword evidence="2" id="KW-1185">Reference proteome</keyword>
<protein>
    <submittedName>
        <fullName evidence="1">Uncharacterized protein</fullName>
    </submittedName>
</protein>
<organism evidence="1 2">
    <name type="scientific">Anaerotalea alkaliphila</name>
    <dbReference type="NCBI Taxonomy" id="2662126"/>
    <lineage>
        <taxon>Bacteria</taxon>
        <taxon>Bacillati</taxon>
        <taxon>Bacillota</taxon>
        <taxon>Clostridia</taxon>
        <taxon>Eubacteriales</taxon>
        <taxon>Anaerotalea</taxon>
    </lineage>
</organism>
<dbReference type="EMBL" id="JAAEEH010000022">
    <property type="protein sequence ID" value="NDL67864.1"/>
    <property type="molecule type" value="Genomic_DNA"/>
</dbReference>
<proteinExistence type="predicted"/>
<sequence length="201" mass="23284">MEELLDYIIALTNLYGLVHKDKVVEIYNRQHGKKVDPAAVDALLQDPTQELEEEFVGVFGEHFVSQPILEEGAFGEELRKRKGKPFHVPPREELLRYRDDFYFEETPEYEALAGWLGENLFGGDMQPAELLCEEIQTVCQFDFQVLDVLELFNQEKVRFKDQAQLEEAVGLVGKLADNTRLGENNGLTPRELRRLQERRMV</sequence>
<dbReference type="Proteomes" id="UP000461585">
    <property type="component" value="Unassembled WGS sequence"/>
</dbReference>
<evidence type="ECO:0000313" key="2">
    <source>
        <dbReference type="Proteomes" id="UP000461585"/>
    </source>
</evidence>
<accession>A0A7X5KMI4</accession>
<dbReference type="RefSeq" id="WP_162370586.1">
    <property type="nucleotide sequence ID" value="NZ_JAAEEH010000022.1"/>
</dbReference>
<reference evidence="1 2" key="1">
    <citation type="submission" date="2020-01" db="EMBL/GenBank/DDBJ databases">
        <title>Anaeroalcalibacter tamaniensis gen. nov., sp. nov., moderately halophilic strictly anaerobic fermenter bacterium from mud volcano of Taman peninsula.</title>
        <authorList>
            <person name="Frolova A."/>
            <person name="Merkel A.Y."/>
            <person name="Slobodkin A.I."/>
        </authorList>
    </citation>
    <scope>NUCLEOTIDE SEQUENCE [LARGE SCALE GENOMIC DNA]</scope>
    <source>
        <strain evidence="1 2">F-3ap</strain>
    </source>
</reference>
<gene>
    <name evidence="1" type="ORF">GXN74_08940</name>
</gene>
<dbReference type="AlphaFoldDB" id="A0A7X5KMI4"/>
<name>A0A7X5KMI4_9FIRM</name>